<dbReference type="InterPro" id="IPR029060">
    <property type="entry name" value="PIN-like_dom_sf"/>
</dbReference>
<evidence type="ECO:0000256" key="5">
    <source>
        <dbReference type="ARBA" id="ARBA00022801"/>
    </source>
</evidence>
<evidence type="ECO:0000313" key="10">
    <source>
        <dbReference type="EMBL" id="UWZ79467.1"/>
    </source>
</evidence>
<organism evidence="10 11">
    <name type="scientific">Geoalkalibacter halelectricus</name>
    <dbReference type="NCBI Taxonomy" id="2847045"/>
    <lineage>
        <taxon>Bacteria</taxon>
        <taxon>Pseudomonadati</taxon>
        <taxon>Thermodesulfobacteriota</taxon>
        <taxon>Desulfuromonadia</taxon>
        <taxon>Desulfuromonadales</taxon>
        <taxon>Geoalkalibacteraceae</taxon>
        <taxon>Geoalkalibacter</taxon>
    </lineage>
</organism>
<comment type="cofactor">
    <cofactor evidence="1 8">
        <name>Mg(2+)</name>
        <dbReference type="ChEBI" id="CHEBI:18420"/>
    </cofactor>
</comment>
<feature type="binding site" evidence="8">
    <location>
        <position position="6"/>
    </location>
    <ligand>
        <name>Mg(2+)</name>
        <dbReference type="ChEBI" id="CHEBI:18420"/>
    </ligand>
</feature>
<feature type="binding site" evidence="8">
    <location>
        <position position="105"/>
    </location>
    <ligand>
        <name>Mg(2+)</name>
        <dbReference type="ChEBI" id="CHEBI:18420"/>
    </ligand>
</feature>
<dbReference type="CDD" id="cd18746">
    <property type="entry name" value="PIN_VapC4-5_FitB-like"/>
    <property type="match status" value="1"/>
</dbReference>
<keyword evidence="6 8" id="KW-0460">Magnesium</keyword>
<sequence length="140" mass="15525">MRFLLDTCVISELVRPRPDERVLGWIDAVDEAGLYLSSLTLGELEKGISKLPVSARRDELRNWLERDLAERFSTRILPVDAAVALAWGRLQGEAEQVGMKLPVIDSLLVATAACHQLTLVTRNVADFARCGVSLLNPWNA</sequence>
<evidence type="ECO:0000259" key="9">
    <source>
        <dbReference type="Pfam" id="PF01850"/>
    </source>
</evidence>
<evidence type="ECO:0000256" key="3">
    <source>
        <dbReference type="ARBA" id="ARBA00022722"/>
    </source>
</evidence>
<evidence type="ECO:0000256" key="1">
    <source>
        <dbReference type="ARBA" id="ARBA00001946"/>
    </source>
</evidence>
<accession>A0ABY5ZJY9</accession>
<dbReference type="EMBL" id="CP092109">
    <property type="protein sequence ID" value="UWZ79467.1"/>
    <property type="molecule type" value="Genomic_DNA"/>
</dbReference>
<evidence type="ECO:0000256" key="4">
    <source>
        <dbReference type="ARBA" id="ARBA00022723"/>
    </source>
</evidence>
<dbReference type="RefSeq" id="WP_260747819.1">
    <property type="nucleotide sequence ID" value="NZ_CP092109.1"/>
</dbReference>
<dbReference type="SUPFAM" id="SSF88723">
    <property type="entry name" value="PIN domain-like"/>
    <property type="match status" value="1"/>
</dbReference>
<keyword evidence="8" id="KW-0800">Toxin</keyword>
<dbReference type="PANTHER" id="PTHR33653:SF1">
    <property type="entry name" value="RIBONUCLEASE VAPC2"/>
    <property type="match status" value="1"/>
</dbReference>
<dbReference type="HAMAP" id="MF_00265">
    <property type="entry name" value="VapC_Nob1"/>
    <property type="match status" value="1"/>
</dbReference>
<gene>
    <name evidence="8" type="primary">vapC</name>
    <name evidence="10" type="ORF">L9S41_17550</name>
</gene>
<dbReference type="EC" id="3.1.-.-" evidence="8"/>
<dbReference type="Gene3D" id="3.40.50.1010">
    <property type="entry name" value="5'-nuclease"/>
    <property type="match status" value="1"/>
</dbReference>
<comment type="function">
    <text evidence="8">Toxic component of a toxin-antitoxin (TA) system. An RNase.</text>
</comment>
<keyword evidence="4 8" id="KW-0479">Metal-binding</keyword>
<evidence type="ECO:0000256" key="8">
    <source>
        <dbReference type="HAMAP-Rule" id="MF_00265"/>
    </source>
</evidence>
<dbReference type="InterPro" id="IPR002716">
    <property type="entry name" value="PIN_dom"/>
</dbReference>
<keyword evidence="2 8" id="KW-1277">Toxin-antitoxin system</keyword>
<feature type="domain" description="PIN" evidence="9">
    <location>
        <begin position="4"/>
        <end position="124"/>
    </location>
</feature>
<evidence type="ECO:0000313" key="11">
    <source>
        <dbReference type="Proteomes" id="UP001060414"/>
    </source>
</evidence>
<dbReference type="Proteomes" id="UP001060414">
    <property type="component" value="Chromosome"/>
</dbReference>
<evidence type="ECO:0000256" key="2">
    <source>
        <dbReference type="ARBA" id="ARBA00022649"/>
    </source>
</evidence>
<protein>
    <recommendedName>
        <fullName evidence="8">Ribonuclease VapC</fullName>
        <shortName evidence="8">RNase VapC</shortName>
        <ecNumber evidence="8">3.1.-.-</ecNumber>
    </recommendedName>
    <alternativeName>
        <fullName evidence="8">Toxin VapC</fullName>
    </alternativeName>
</protein>
<keyword evidence="3 8" id="KW-0540">Nuclease</keyword>
<dbReference type="InterPro" id="IPR050556">
    <property type="entry name" value="Type_II_TA_system_RNase"/>
</dbReference>
<name>A0ABY5ZJY9_9BACT</name>
<evidence type="ECO:0000256" key="6">
    <source>
        <dbReference type="ARBA" id="ARBA00022842"/>
    </source>
</evidence>
<dbReference type="Pfam" id="PF01850">
    <property type="entry name" value="PIN"/>
    <property type="match status" value="1"/>
</dbReference>
<comment type="similarity">
    <text evidence="7 8">Belongs to the PINc/VapC protein family.</text>
</comment>
<keyword evidence="5 8" id="KW-0378">Hydrolase</keyword>
<proteinExistence type="inferred from homology"/>
<keyword evidence="11" id="KW-1185">Reference proteome</keyword>
<dbReference type="PANTHER" id="PTHR33653">
    <property type="entry name" value="RIBONUCLEASE VAPC2"/>
    <property type="match status" value="1"/>
</dbReference>
<reference evidence="10" key="1">
    <citation type="journal article" date="2022" name="Environ. Microbiol.">
        <title>Geoalkalibacter halelectricus SAP #1 sp. nov. possessing extracellular electron transfer and mineral#reducing capabilities from a haloalkaline environment.</title>
        <authorList>
            <person name="Yadav S."/>
            <person name="Singh R."/>
            <person name="Sundharam S.S."/>
            <person name="Chaudhary S."/>
            <person name="Krishnamurthi S."/>
            <person name="Patil S.A."/>
        </authorList>
    </citation>
    <scope>NUCLEOTIDE SEQUENCE</scope>
    <source>
        <strain evidence="10">SAP-1</strain>
    </source>
</reference>
<evidence type="ECO:0000256" key="7">
    <source>
        <dbReference type="ARBA" id="ARBA00038093"/>
    </source>
</evidence>
<dbReference type="InterPro" id="IPR022907">
    <property type="entry name" value="VapC_family"/>
</dbReference>